<evidence type="ECO:0000256" key="1">
    <source>
        <dbReference type="ARBA" id="ARBA00004141"/>
    </source>
</evidence>
<evidence type="ECO:0000313" key="16">
    <source>
        <dbReference type="Proteomes" id="UP001150062"/>
    </source>
</evidence>
<evidence type="ECO:0000256" key="12">
    <source>
        <dbReference type="RuleBase" id="RU362033"/>
    </source>
</evidence>
<dbReference type="EC" id="7.6.2.1" evidence="12"/>
<keyword evidence="10 12" id="KW-0472">Membrane</keyword>
<evidence type="ECO:0000256" key="4">
    <source>
        <dbReference type="ARBA" id="ARBA00022723"/>
    </source>
</evidence>
<dbReference type="InterPro" id="IPR036412">
    <property type="entry name" value="HAD-like_sf"/>
</dbReference>
<dbReference type="Pfam" id="PF16212">
    <property type="entry name" value="PhoLip_ATPase_C"/>
    <property type="match status" value="1"/>
</dbReference>
<gene>
    <name evidence="15" type="ORF">M0813_16462</name>
</gene>
<dbReference type="SUPFAM" id="SSF81653">
    <property type="entry name" value="Calcium ATPase, transduction domain A"/>
    <property type="match status" value="1"/>
</dbReference>
<dbReference type="Gene3D" id="2.70.150.10">
    <property type="entry name" value="Calcium-transporting ATPase, cytoplasmic transduction domain A"/>
    <property type="match status" value="1"/>
</dbReference>
<evidence type="ECO:0000256" key="6">
    <source>
        <dbReference type="ARBA" id="ARBA00022840"/>
    </source>
</evidence>
<evidence type="ECO:0000256" key="7">
    <source>
        <dbReference type="ARBA" id="ARBA00022842"/>
    </source>
</evidence>
<dbReference type="InterPro" id="IPR006539">
    <property type="entry name" value="P-type_ATPase_IV"/>
</dbReference>
<feature type="transmembrane region" description="Helical" evidence="12">
    <location>
        <begin position="1003"/>
        <end position="1023"/>
    </location>
</feature>
<comment type="subcellular location">
    <subcellularLocation>
        <location evidence="1 12">Membrane</location>
        <topology evidence="1 12">Multi-pass membrane protein</topology>
    </subcellularLocation>
</comment>
<comment type="similarity">
    <text evidence="2 12">Belongs to the cation transport ATPase (P-type) (TC 3.A.3) family. Type IV subfamily.</text>
</comment>
<evidence type="ECO:0000313" key="15">
    <source>
        <dbReference type="EMBL" id="KAJ6249783.1"/>
    </source>
</evidence>
<feature type="transmembrane region" description="Helical" evidence="12">
    <location>
        <begin position="971"/>
        <end position="991"/>
    </location>
</feature>
<evidence type="ECO:0000256" key="9">
    <source>
        <dbReference type="ARBA" id="ARBA00022989"/>
    </source>
</evidence>
<keyword evidence="5 12" id="KW-0547">Nucleotide-binding</keyword>
<keyword evidence="16" id="KW-1185">Reference proteome</keyword>
<dbReference type="InterPro" id="IPR001757">
    <property type="entry name" value="P_typ_ATPase"/>
</dbReference>
<dbReference type="InterPro" id="IPR044492">
    <property type="entry name" value="P_typ_ATPase_HD_dom"/>
</dbReference>
<dbReference type="InterPro" id="IPR032630">
    <property type="entry name" value="P_typ_ATPase_c"/>
</dbReference>
<dbReference type="InterPro" id="IPR032631">
    <property type="entry name" value="P-type_ATPase_N"/>
</dbReference>
<dbReference type="NCBIfam" id="TIGR01494">
    <property type="entry name" value="ATPase_P-type"/>
    <property type="match status" value="1"/>
</dbReference>
<dbReference type="PANTHER" id="PTHR24092">
    <property type="entry name" value="PROBABLE PHOSPHOLIPID-TRANSPORTING ATPASE"/>
    <property type="match status" value="1"/>
</dbReference>
<dbReference type="EMBL" id="JAOAOG010000090">
    <property type="protein sequence ID" value="KAJ6249783.1"/>
    <property type="molecule type" value="Genomic_DNA"/>
</dbReference>
<feature type="transmembrane region" description="Helical" evidence="12">
    <location>
        <begin position="935"/>
        <end position="959"/>
    </location>
</feature>
<evidence type="ECO:0000256" key="11">
    <source>
        <dbReference type="ARBA" id="ARBA00034036"/>
    </source>
</evidence>
<evidence type="ECO:0000256" key="2">
    <source>
        <dbReference type="ARBA" id="ARBA00008109"/>
    </source>
</evidence>
<evidence type="ECO:0000256" key="8">
    <source>
        <dbReference type="ARBA" id="ARBA00022967"/>
    </source>
</evidence>
<keyword evidence="6 12" id="KW-0067">ATP-binding</keyword>
<dbReference type="SFLD" id="SFLDF00027">
    <property type="entry name" value="p-type_atpase"/>
    <property type="match status" value="1"/>
</dbReference>
<dbReference type="InterPro" id="IPR023298">
    <property type="entry name" value="ATPase_P-typ_TM_dom_sf"/>
</dbReference>
<dbReference type="Gene3D" id="3.40.1110.10">
    <property type="entry name" value="Calcium-transporting ATPase, cytoplasmic domain N"/>
    <property type="match status" value="1"/>
</dbReference>
<dbReference type="InterPro" id="IPR023299">
    <property type="entry name" value="ATPase_P-typ_cyto_dom_N"/>
</dbReference>
<feature type="transmembrane region" description="Helical" evidence="12">
    <location>
        <begin position="882"/>
        <end position="905"/>
    </location>
</feature>
<evidence type="ECO:0000256" key="10">
    <source>
        <dbReference type="ARBA" id="ARBA00023136"/>
    </source>
</evidence>
<dbReference type="Gene3D" id="3.40.50.1000">
    <property type="entry name" value="HAD superfamily/HAD-like"/>
    <property type="match status" value="1"/>
</dbReference>
<keyword evidence="7 12" id="KW-0460">Magnesium</keyword>
<feature type="transmembrane region" description="Helical" evidence="12">
    <location>
        <begin position="1043"/>
        <end position="1063"/>
    </location>
</feature>
<dbReference type="SUPFAM" id="SSF81660">
    <property type="entry name" value="Metal cation-transporting ATPase, ATP-binding domain N"/>
    <property type="match status" value="1"/>
</dbReference>
<dbReference type="Proteomes" id="UP001150062">
    <property type="component" value="Unassembled WGS sequence"/>
</dbReference>
<keyword evidence="8 12" id="KW-1278">Translocase</keyword>
<name>A0ABQ8YYR5_9EUKA</name>
<feature type="transmembrane region" description="Helical" evidence="12">
    <location>
        <begin position="268"/>
        <end position="289"/>
    </location>
</feature>
<dbReference type="SFLD" id="SFLDG00002">
    <property type="entry name" value="C1.7:_P-type_atpase_like"/>
    <property type="match status" value="1"/>
</dbReference>
<dbReference type="Pfam" id="PF08282">
    <property type="entry name" value="Hydrolase_3"/>
    <property type="match status" value="1"/>
</dbReference>
<dbReference type="SFLD" id="SFLDS00003">
    <property type="entry name" value="Haloacid_Dehalogenase"/>
    <property type="match status" value="1"/>
</dbReference>
<keyword evidence="9 12" id="KW-1133">Transmembrane helix</keyword>
<dbReference type="InterPro" id="IPR008250">
    <property type="entry name" value="ATPase_P-typ_transduc_dom_A_sf"/>
</dbReference>
<feature type="domain" description="P-type ATPase N-terminal" evidence="13">
    <location>
        <begin position="18"/>
        <end position="71"/>
    </location>
</feature>
<sequence>MDQREFNIPLIIEDPKLFPFCDNSIKSSHYTAMNFVPKTLFEQFRRIANFYFLIVVILEYLPFSPLTPTVSLAPLVIVLSITAAREAYEDYQRHKSDNEINNRKVLVFRNNEWLPIAWKEIKVSDFVKVQENEFLPVDLLLLSSSNNNGICYIDTRNLDGETNLKIKQAIPETLQYSNTDKLQDFYAEFASELPNNNINGFDGNITFENQEKLSLNQNQLLLRGSTLKNTKWVIGFVVFTGKDTKLFQNSKEAPSKRSSVEIQLNPRLVTLFFFLMCIGTVGGIMSARWEKDWKKKAWYIAIDKESGISQNIVVRGIVGFFSFVIVSNVIVPISLYVSLEVVKFTQSWFINKDMKMYHMETDTPAKARTSNLTEEIGCINHVFSDKTGTLTCNIMNFVKCSINGEIYGDDQIIGGEINDLNRIENNEKEKNQEKRKEKKKKFSDKNLLNDLHKSDEIQSNYIHEFLLTMSLCHTVIIENNLEEIDNYSEIQYQAASPDEGALVNATRELGYTFIGRTPKTITIDIEGERKTYELLNILEFNSSRKRMSVIVKDPEGQIILLMKGADDTIYERLDQKNKQLNSDIIHNQIESFASEGLRTLCFAKKNISEEDYNEWNKLFHKANTLTVDRKKNVEMVCEQIENELFLIGASAIEDKLQKGVPQAISSLSLAGIKIWVLTGDKRGTAINIGHSCSLLTNEMELINITSDILEEYLIEMENANETAFQNNKQYQPMALIISGKALRFALTENQKLTFLKLAQRCQAVICCRVSPIQKSQIVELVRHNVKNSTTLAIGDGANDVSMIQAAHVGVGISGNEGMQAVNSSDYSIAQFRFLSRLLLVHGRWCYKRVIKVILYSFYKNVAFSFMQILFGHFSGWSAQTLFPAFLISTYNLFFTSLPILIVGIFDQDISDESEEKYPQLYSCDNQKDDFSFKGYWIWIIEGVFHACVMFFIPILIIGTNIVRHDGKPTAFWVYSIIIYTSVVFVVNLKVAIETTYWTWMHHFTIWGSIIFWFLLISIFSNSLKLSSDLHSIAKEVYTHPICWISLLLVVFICLLPDIAWKYIRRNYFPKDFHIIQEIEKKKAKYQKKIKNLKNLNFSNSVEEHLLNSEQEEKFSKISKMKGDNKYNDNNWDISQESELSILEAHFSSDVDLKEGLKKRKNNKNKTIVLNSSDSSDLFEN</sequence>
<proteinExistence type="inferred from homology"/>
<feature type="transmembrane region" description="Helical" evidence="12">
    <location>
        <begin position="312"/>
        <end position="337"/>
    </location>
</feature>
<feature type="domain" description="P-type ATPase C-terminal" evidence="14">
    <location>
        <begin position="821"/>
        <end position="1070"/>
    </location>
</feature>
<dbReference type="NCBIfam" id="TIGR01652">
    <property type="entry name" value="ATPase-Plipid"/>
    <property type="match status" value="1"/>
</dbReference>
<organism evidence="15 16">
    <name type="scientific">Anaeramoeba flamelloides</name>
    <dbReference type="NCBI Taxonomy" id="1746091"/>
    <lineage>
        <taxon>Eukaryota</taxon>
        <taxon>Metamonada</taxon>
        <taxon>Anaeramoebidae</taxon>
        <taxon>Anaeramoeba</taxon>
    </lineage>
</organism>
<dbReference type="Pfam" id="PF16209">
    <property type="entry name" value="PhoLip_ATPase_N"/>
    <property type="match status" value="1"/>
</dbReference>
<dbReference type="SUPFAM" id="SSF56784">
    <property type="entry name" value="HAD-like"/>
    <property type="match status" value="1"/>
</dbReference>
<comment type="caution">
    <text evidence="15">The sequence shown here is derived from an EMBL/GenBank/DDBJ whole genome shotgun (WGS) entry which is preliminary data.</text>
</comment>
<dbReference type="Pfam" id="PF13246">
    <property type="entry name" value="Cation_ATPase"/>
    <property type="match status" value="1"/>
</dbReference>
<evidence type="ECO:0000256" key="3">
    <source>
        <dbReference type="ARBA" id="ARBA00022692"/>
    </source>
</evidence>
<dbReference type="InterPro" id="IPR023214">
    <property type="entry name" value="HAD_sf"/>
</dbReference>
<evidence type="ECO:0000259" key="13">
    <source>
        <dbReference type="Pfam" id="PF16209"/>
    </source>
</evidence>
<evidence type="ECO:0000256" key="5">
    <source>
        <dbReference type="ARBA" id="ARBA00022741"/>
    </source>
</evidence>
<dbReference type="CDD" id="cd02073">
    <property type="entry name" value="P-type_ATPase_APLT_Dnf-like"/>
    <property type="match status" value="1"/>
</dbReference>
<protein>
    <recommendedName>
        <fullName evidence="12">Phospholipid-transporting ATPase</fullName>
        <ecNumber evidence="12">7.6.2.1</ecNumber>
    </recommendedName>
</protein>
<comment type="catalytic activity">
    <reaction evidence="11 12">
        <text>ATP + H2O + phospholipidSide 1 = ADP + phosphate + phospholipidSide 2.</text>
        <dbReference type="EC" id="7.6.2.1"/>
    </reaction>
</comment>
<dbReference type="SUPFAM" id="SSF81665">
    <property type="entry name" value="Calcium ATPase, transmembrane domain M"/>
    <property type="match status" value="1"/>
</dbReference>
<reference evidence="15" key="1">
    <citation type="submission" date="2022-08" db="EMBL/GenBank/DDBJ databases">
        <title>Novel sulfate-reducing endosymbionts in the free-living metamonad Anaeramoeba.</title>
        <authorList>
            <person name="Jerlstrom-Hultqvist J."/>
            <person name="Cepicka I."/>
            <person name="Gallot-Lavallee L."/>
            <person name="Salas-Leiva D."/>
            <person name="Curtis B.A."/>
            <person name="Zahonova K."/>
            <person name="Pipaliya S."/>
            <person name="Dacks J."/>
            <person name="Roger A.J."/>
        </authorList>
    </citation>
    <scope>NUCLEOTIDE SEQUENCE</scope>
    <source>
        <strain evidence="15">Schooner1</strain>
    </source>
</reference>
<feature type="transmembrane region" description="Helical" evidence="12">
    <location>
        <begin position="852"/>
        <end position="870"/>
    </location>
</feature>
<accession>A0ABQ8YYR5</accession>
<keyword evidence="3 12" id="KW-0812">Transmembrane</keyword>
<keyword evidence="4" id="KW-0479">Metal-binding</keyword>
<dbReference type="PRINTS" id="PR00119">
    <property type="entry name" value="CATATPASE"/>
</dbReference>
<evidence type="ECO:0000259" key="14">
    <source>
        <dbReference type="Pfam" id="PF16212"/>
    </source>
</evidence>